<feature type="transmembrane region" description="Helical" evidence="7">
    <location>
        <begin position="32"/>
        <end position="57"/>
    </location>
</feature>
<dbReference type="Proteomes" id="UP000192569">
    <property type="component" value="Chromosome I"/>
</dbReference>
<evidence type="ECO:0000256" key="1">
    <source>
        <dbReference type="ARBA" id="ARBA00022475"/>
    </source>
</evidence>
<keyword evidence="5 7" id="KW-0472">Membrane</keyword>
<comment type="similarity">
    <text evidence="7">Belongs to the FtsL family.</text>
</comment>
<dbReference type="HAMAP" id="MF_00910">
    <property type="entry name" value="FtsL"/>
    <property type="match status" value="1"/>
</dbReference>
<proteinExistence type="inferred from homology"/>
<dbReference type="OrthoDB" id="2082132at2"/>
<gene>
    <name evidence="7" type="primary">ftsL</name>
    <name evidence="8" type="ORF">SAMN00808754_1007</name>
</gene>
<keyword evidence="1 7" id="KW-1003">Cell membrane</keyword>
<sequence>MLVAPQVKLSWPQQPLSQPYPRKRKAHGRRKIAAVGLIFLAFALGLTWTIQSVLLVLKGYELARIKKEIFTLQQANQRLELEVARLKSPERVAELATTKLGMIKPAPQDVQFSTALFKDNLRLAKKESVQPEQGKRVHSFWVRVGQALQHWLAVARPAQAADS</sequence>
<keyword evidence="2 7" id="KW-0132">Cell division</keyword>
<keyword evidence="3 7" id="KW-0812">Transmembrane</keyword>
<organism evidence="8 9">
    <name type="scientific">Thermanaeromonas toyohensis ToBE</name>
    <dbReference type="NCBI Taxonomy" id="698762"/>
    <lineage>
        <taxon>Bacteria</taxon>
        <taxon>Bacillati</taxon>
        <taxon>Bacillota</taxon>
        <taxon>Clostridia</taxon>
        <taxon>Neomoorellales</taxon>
        <taxon>Neomoorellaceae</taxon>
        <taxon>Thermanaeromonas</taxon>
    </lineage>
</organism>
<evidence type="ECO:0000256" key="6">
    <source>
        <dbReference type="ARBA" id="ARBA00023306"/>
    </source>
</evidence>
<name>A0A1W1VMM8_9FIRM</name>
<protein>
    <recommendedName>
        <fullName evidence="7">Cell division protein FtsL</fullName>
    </recommendedName>
</protein>
<evidence type="ECO:0000313" key="9">
    <source>
        <dbReference type="Proteomes" id="UP000192569"/>
    </source>
</evidence>
<dbReference type="InterPro" id="IPR011922">
    <property type="entry name" value="Cell_div_FtsL"/>
</dbReference>
<dbReference type="GO" id="GO:0032153">
    <property type="term" value="C:cell division site"/>
    <property type="evidence" value="ECO:0007669"/>
    <property type="project" value="UniProtKB-UniRule"/>
</dbReference>
<evidence type="ECO:0000256" key="2">
    <source>
        <dbReference type="ARBA" id="ARBA00022618"/>
    </source>
</evidence>
<dbReference type="EMBL" id="LT838272">
    <property type="protein sequence ID" value="SMB94301.1"/>
    <property type="molecule type" value="Genomic_DNA"/>
</dbReference>
<keyword evidence="6 7" id="KW-0131">Cell cycle</keyword>
<dbReference type="InterPro" id="IPR007060">
    <property type="entry name" value="FtsL/DivIC"/>
</dbReference>
<keyword evidence="4 7" id="KW-1133">Transmembrane helix</keyword>
<reference evidence="8 9" key="1">
    <citation type="submission" date="2017-04" db="EMBL/GenBank/DDBJ databases">
        <authorList>
            <person name="Afonso C.L."/>
            <person name="Miller P.J."/>
            <person name="Scott M.A."/>
            <person name="Spackman E."/>
            <person name="Goraichik I."/>
            <person name="Dimitrov K.M."/>
            <person name="Suarez D.L."/>
            <person name="Swayne D.E."/>
        </authorList>
    </citation>
    <scope>NUCLEOTIDE SEQUENCE [LARGE SCALE GENOMIC DNA]</scope>
    <source>
        <strain evidence="8 9">ToBE</strain>
    </source>
</reference>
<dbReference type="STRING" id="698762.SAMN00808754_1007"/>
<dbReference type="AlphaFoldDB" id="A0A1W1VMM8"/>
<evidence type="ECO:0000313" key="8">
    <source>
        <dbReference type="EMBL" id="SMB94301.1"/>
    </source>
</evidence>
<evidence type="ECO:0000256" key="5">
    <source>
        <dbReference type="ARBA" id="ARBA00023136"/>
    </source>
</evidence>
<comment type="subcellular location">
    <subcellularLocation>
        <location evidence="7">Cell membrane</location>
        <topology evidence="7">Single-pass type II membrane protein</topology>
    </subcellularLocation>
    <text evidence="7">Localizes to the division septum where it forms a ring structure.</text>
</comment>
<evidence type="ECO:0000256" key="3">
    <source>
        <dbReference type="ARBA" id="ARBA00022692"/>
    </source>
</evidence>
<dbReference type="RefSeq" id="WP_084664502.1">
    <property type="nucleotide sequence ID" value="NZ_LT838272.1"/>
</dbReference>
<evidence type="ECO:0000256" key="4">
    <source>
        <dbReference type="ARBA" id="ARBA00022989"/>
    </source>
</evidence>
<comment type="function">
    <text evidence="7">Essential cell division protein.</text>
</comment>
<dbReference type="Pfam" id="PF04977">
    <property type="entry name" value="DivIC"/>
    <property type="match status" value="1"/>
</dbReference>
<dbReference type="GO" id="GO:0005886">
    <property type="term" value="C:plasma membrane"/>
    <property type="evidence" value="ECO:0007669"/>
    <property type="project" value="UniProtKB-SubCell"/>
</dbReference>
<accession>A0A1W1VMM8</accession>
<dbReference type="GO" id="GO:0043093">
    <property type="term" value="P:FtsZ-dependent cytokinesis"/>
    <property type="evidence" value="ECO:0007669"/>
    <property type="project" value="UniProtKB-UniRule"/>
</dbReference>
<keyword evidence="9" id="KW-1185">Reference proteome</keyword>
<evidence type="ECO:0000256" key="7">
    <source>
        <dbReference type="HAMAP-Rule" id="MF_00910"/>
    </source>
</evidence>